<feature type="region of interest" description="Disordered" evidence="2">
    <location>
        <begin position="540"/>
        <end position="576"/>
    </location>
</feature>
<feature type="region of interest" description="Disordered" evidence="2">
    <location>
        <begin position="1"/>
        <end position="28"/>
    </location>
</feature>
<feature type="compositionally biased region" description="Basic residues" evidence="2">
    <location>
        <begin position="1"/>
        <end position="12"/>
    </location>
</feature>
<evidence type="ECO:0000256" key="2">
    <source>
        <dbReference type="SAM" id="MobiDB-lite"/>
    </source>
</evidence>
<dbReference type="PANTHER" id="PTHR31891">
    <property type="entry name" value="FORMAMIDASE C869.04-RELATED"/>
    <property type="match status" value="1"/>
</dbReference>
<evidence type="ECO:0000256" key="1">
    <source>
        <dbReference type="PROSITE-ProRule" id="PRU00339"/>
    </source>
</evidence>
<feature type="region of interest" description="Disordered" evidence="2">
    <location>
        <begin position="473"/>
        <end position="520"/>
    </location>
</feature>
<dbReference type="Pfam" id="PF14559">
    <property type="entry name" value="TPR_19"/>
    <property type="match status" value="1"/>
</dbReference>
<dbReference type="InterPro" id="IPR019734">
    <property type="entry name" value="TPR_rpt"/>
</dbReference>
<evidence type="ECO:0008006" key="5">
    <source>
        <dbReference type="Google" id="ProtNLM"/>
    </source>
</evidence>
<feature type="compositionally biased region" description="Low complexity" evidence="2">
    <location>
        <begin position="547"/>
        <end position="558"/>
    </location>
</feature>
<feature type="repeat" description="TPR" evidence="1">
    <location>
        <begin position="424"/>
        <end position="457"/>
    </location>
</feature>
<dbReference type="AlphaFoldDB" id="A0A9W8JTV5"/>
<dbReference type="EMBL" id="JANKHO010001375">
    <property type="protein sequence ID" value="KAJ3501815.1"/>
    <property type="molecule type" value="Genomic_DNA"/>
</dbReference>
<keyword evidence="4" id="KW-1185">Reference proteome</keyword>
<proteinExistence type="predicted"/>
<dbReference type="Gene3D" id="1.25.40.10">
    <property type="entry name" value="Tetratricopeptide repeat domain"/>
    <property type="match status" value="1"/>
</dbReference>
<dbReference type="PROSITE" id="PS50005">
    <property type="entry name" value="TPR"/>
    <property type="match status" value="1"/>
</dbReference>
<dbReference type="SUPFAM" id="SSF141130">
    <property type="entry name" value="Acetamidase/Formamidase-like"/>
    <property type="match status" value="1"/>
</dbReference>
<dbReference type="NCBIfam" id="NF045496">
    <property type="entry name" value="FormamaseFmdA"/>
    <property type="match status" value="1"/>
</dbReference>
<dbReference type="SMART" id="SM00028">
    <property type="entry name" value="TPR"/>
    <property type="match status" value="3"/>
</dbReference>
<accession>A0A9W8JTV5</accession>
<dbReference type="InterPro" id="IPR011990">
    <property type="entry name" value="TPR-like_helical_dom_sf"/>
</dbReference>
<evidence type="ECO:0000313" key="4">
    <source>
        <dbReference type="Proteomes" id="UP001148786"/>
    </source>
</evidence>
<dbReference type="OrthoDB" id="9975579at2759"/>
<evidence type="ECO:0000313" key="3">
    <source>
        <dbReference type="EMBL" id="KAJ3501815.1"/>
    </source>
</evidence>
<keyword evidence="1" id="KW-0802">TPR repeat</keyword>
<dbReference type="SUPFAM" id="SSF48452">
    <property type="entry name" value="TPR-like"/>
    <property type="match status" value="1"/>
</dbReference>
<dbReference type="Pfam" id="PF03069">
    <property type="entry name" value="FmdA_AmdA"/>
    <property type="match status" value="1"/>
</dbReference>
<dbReference type="GO" id="GO:0016811">
    <property type="term" value="F:hydrolase activity, acting on carbon-nitrogen (but not peptide) bonds, in linear amides"/>
    <property type="evidence" value="ECO:0007669"/>
    <property type="project" value="InterPro"/>
</dbReference>
<dbReference type="InterPro" id="IPR004304">
    <property type="entry name" value="FmdA_AmdA"/>
</dbReference>
<sequence>MPAKYSHVKKRSASGLLKKEKNSPNGHHIIKETYHPRPLNPHIDRSLNQAMSAVSQLERAIARLLLLRYEQDIARLYSTRLYSIALVHLPTLVMRCVTLGGPGWLAFNHDSEEIKDFFRAAISMDMRQAGERVATKSVLWSYTALRHFAMSNNVSICNKLGLHSLRLLPYYPALKAHLDTLEAMGPPIFTKPPYLGSLQEGQEALEDACELKFGWMNELAPGHPEWEGDWKAKIRHGYERLSQTLWRVAREFDVRGYGLVLREKLTTKWCDCGCSTDHLGEVCERTVREDEEESGVRPGKQREWDGRGSGIFGWETEEEEDIWEVDLDFGSLDPEECGGPDSEMTIGEVMEWRYLKAEREKERGNAAFRKGDYLAAIQLYESAHGIEPEVPHYQLNLAAAHLKLNNWIEAEKACTQALQQHRSSKGLYRRARARKMLGRPEEAIQDLRAVLRLQPNNLEALAELASLIPISDDKNQSNVTTNPSSSTSPPPTKIEPNAETLRRLGIPKPKPIKQPPFTKLRSDDRKLKIVLLSPADSSGTGRKFGGLNTSSLNTSSLNEPQQLLSKTPLSERGDDKAGMATEANSIPHPTLISIDPFVPAAKQKGIHNRWHPDIPAVATVKPGQTFKIECVDWTGAQIGNNDCSDDVKNIDLTKIHYLSGPIAVEGAEPGDCLVVDILDIKPFDKMPWGYTGIFELENGGGLFAKEFKSRAAKAIWDINGIFATSRHIPGVRFAGVTHPGLIGTAPSAELLATWNKREGELITACGESVPPVAFPPEPINAYVGQDLPPDVIEKIAKEGARTVPGREHGGNCDIKNLSRGSRCYFPVFVQGANLSVGDLHFSQGDGEMSFCGAIEMAGIITFSTSIIKGGVEKFALKQPIFVPSPIDPMYSQKIVFEGLSVDIHGDGRQYNMDATVAYKQAALNAIAYLMKIGYTREQAYLLLSAAPVESHVGAVVDSPNACVTLAIPTGIFEYDILPNPDGFQKRDLGQCAIRSDGVL</sequence>
<dbReference type="InterPro" id="IPR054833">
    <property type="entry name" value="FormamaseFmdA"/>
</dbReference>
<dbReference type="Gene3D" id="2.60.120.580">
    <property type="entry name" value="Acetamidase/Formamidase-like domains"/>
    <property type="match status" value="1"/>
</dbReference>
<reference evidence="3" key="1">
    <citation type="submission" date="2022-07" db="EMBL/GenBank/DDBJ databases">
        <title>Genome Sequence of Agrocybe chaxingu.</title>
        <authorList>
            <person name="Buettner E."/>
        </authorList>
    </citation>
    <scope>NUCLEOTIDE SEQUENCE</scope>
    <source>
        <strain evidence="3">MP-N11</strain>
    </source>
</reference>
<dbReference type="PANTHER" id="PTHR31891:SF1">
    <property type="entry name" value="FORMAMIDASE C869.04-RELATED"/>
    <property type="match status" value="1"/>
</dbReference>
<protein>
    <recommendedName>
        <fullName evidence="5">Formamidase</fullName>
    </recommendedName>
</protein>
<comment type="caution">
    <text evidence="3">The sequence shown here is derived from an EMBL/GenBank/DDBJ whole genome shotgun (WGS) entry which is preliminary data.</text>
</comment>
<dbReference type="Proteomes" id="UP001148786">
    <property type="component" value="Unassembled WGS sequence"/>
</dbReference>
<name>A0A9W8JTV5_9AGAR</name>
<gene>
    <name evidence="3" type="ORF">NLJ89_g9169</name>
</gene>
<organism evidence="3 4">
    <name type="scientific">Agrocybe chaxingu</name>
    <dbReference type="NCBI Taxonomy" id="84603"/>
    <lineage>
        <taxon>Eukaryota</taxon>
        <taxon>Fungi</taxon>
        <taxon>Dikarya</taxon>
        <taxon>Basidiomycota</taxon>
        <taxon>Agaricomycotina</taxon>
        <taxon>Agaricomycetes</taxon>
        <taxon>Agaricomycetidae</taxon>
        <taxon>Agaricales</taxon>
        <taxon>Agaricineae</taxon>
        <taxon>Strophariaceae</taxon>
        <taxon>Agrocybe</taxon>
    </lineage>
</organism>
<feature type="compositionally biased region" description="Polar residues" evidence="2">
    <location>
        <begin position="559"/>
        <end position="568"/>
    </location>
</feature>